<name>A0A246JQ46_9SPHN</name>
<dbReference type="SMART" id="SM00267">
    <property type="entry name" value="GGDEF"/>
    <property type="match status" value="1"/>
</dbReference>
<comment type="catalytic activity">
    <reaction evidence="2">
        <text>2 GTP = 3',3'-c-di-GMP + 2 diphosphate</text>
        <dbReference type="Rhea" id="RHEA:24898"/>
        <dbReference type="ChEBI" id="CHEBI:33019"/>
        <dbReference type="ChEBI" id="CHEBI:37565"/>
        <dbReference type="ChEBI" id="CHEBI:58805"/>
        <dbReference type="EC" id="2.7.7.65"/>
    </reaction>
</comment>
<feature type="transmembrane region" description="Helical" evidence="3">
    <location>
        <begin position="47"/>
        <end position="70"/>
    </location>
</feature>
<dbReference type="FunFam" id="3.30.70.270:FF:000001">
    <property type="entry name" value="Diguanylate cyclase domain protein"/>
    <property type="match status" value="1"/>
</dbReference>
<dbReference type="AlphaFoldDB" id="A0A246JQ46"/>
<dbReference type="Proteomes" id="UP000197361">
    <property type="component" value="Unassembled WGS sequence"/>
</dbReference>
<dbReference type="RefSeq" id="WP_088443229.1">
    <property type="nucleotide sequence ID" value="NZ_BMMC01000011.1"/>
</dbReference>
<evidence type="ECO:0000313" key="6">
    <source>
        <dbReference type="Proteomes" id="UP000197361"/>
    </source>
</evidence>
<dbReference type="GO" id="GO:0043709">
    <property type="term" value="P:cell adhesion involved in single-species biofilm formation"/>
    <property type="evidence" value="ECO:0007669"/>
    <property type="project" value="TreeGrafter"/>
</dbReference>
<keyword evidence="6" id="KW-1185">Reference proteome</keyword>
<dbReference type="PANTHER" id="PTHR45138">
    <property type="entry name" value="REGULATORY COMPONENTS OF SENSORY TRANSDUCTION SYSTEM"/>
    <property type="match status" value="1"/>
</dbReference>
<dbReference type="InterPro" id="IPR000160">
    <property type="entry name" value="GGDEF_dom"/>
</dbReference>
<accession>A0A246JQ46</accession>
<dbReference type="PROSITE" id="PS50887">
    <property type="entry name" value="GGDEF"/>
    <property type="match status" value="1"/>
</dbReference>
<evidence type="ECO:0000256" key="1">
    <source>
        <dbReference type="ARBA" id="ARBA00012528"/>
    </source>
</evidence>
<evidence type="ECO:0000313" key="5">
    <source>
        <dbReference type="EMBL" id="OWQ94932.1"/>
    </source>
</evidence>
<dbReference type="InterPro" id="IPR029787">
    <property type="entry name" value="Nucleotide_cyclase"/>
</dbReference>
<dbReference type="InterPro" id="IPR043128">
    <property type="entry name" value="Rev_trsase/Diguanyl_cyclase"/>
</dbReference>
<protein>
    <recommendedName>
        <fullName evidence="1">diguanylate cyclase</fullName>
        <ecNumber evidence="1">2.7.7.65</ecNumber>
    </recommendedName>
</protein>
<dbReference type="GO" id="GO:0005886">
    <property type="term" value="C:plasma membrane"/>
    <property type="evidence" value="ECO:0007669"/>
    <property type="project" value="TreeGrafter"/>
</dbReference>
<feature type="domain" description="GGDEF" evidence="4">
    <location>
        <begin position="109"/>
        <end position="238"/>
    </location>
</feature>
<dbReference type="EMBL" id="NISK01000004">
    <property type="protein sequence ID" value="OWQ94932.1"/>
    <property type="molecule type" value="Genomic_DNA"/>
</dbReference>
<dbReference type="CDD" id="cd01949">
    <property type="entry name" value="GGDEF"/>
    <property type="match status" value="1"/>
</dbReference>
<evidence type="ECO:0000259" key="4">
    <source>
        <dbReference type="PROSITE" id="PS50887"/>
    </source>
</evidence>
<dbReference type="GO" id="GO:0052621">
    <property type="term" value="F:diguanylate cyclase activity"/>
    <property type="evidence" value="ECO:0007669"/>
    <property type="project" value="UniProtKB-EC"/>
</dbReference>
<feature type="transmembrane region" description="Helical" evidence="3">
    <location>
        <begin position="12"/>
        <end position="35"/>
    </location>
</feature>
<dbReference type="OrthoDB" id="384661at2"/>
<reference evidence="5 6" key="1">
    <citation type="journal article" date="2010" name="Int. J. Syst. Evol. Microbiol.">
        <title>Sphingopyxis bauzanensis sp. nov., a psychrophilic bacterium isolated from soil.</title>
        <authorList>
            <person name="Zhang D.C."/>
            <person name="Liu H.C."/>
            <person name="Xin Y.H."/>
            <person name="Zhou Y.G."/>
            <person name="Schinner F."/>
            <person name="Margesin R."/>
        </authorList>
    </citation>
    <scope>NUCLEOTIDE SEQUENCE [LARGE SCALE GENOMIC DNA]</scope>
    <source>
        <strain evidence="5 6">DSM 22271</strain>
    </source>
</reference>
<evidence type="ECO:0000256" key="2">
    <source>
        <dbReference type="ARBA" id="ARBA00034247"/>
    </source>
</evidence>
<dbReference type="Gene3D" id="3.30.70.270">
    <property type="match status" value="1"/>
</dbReference>
<dbReference type="NCBIfam" id="TIGR00254">
    <property type="entry name" value="GGDEF"/>
    <property type="match status" value="1"/>
</dbReference>
<comment type="caution">
    <text evidence="5">The sequence shown here is derived from an EMBL/GenBank/DDBJ whole genome shotgun (WGS) entry which is preliminary data.</text>
</comment>
<sequence>MDVPRKNPATRLIMGGLLVVGGSVAASMLFTHLSFVQFGDLEYRGAMWAAAIVPLLVAPTAYGWVALLSWRLHLANDALDTLARRDALTGLDNRRAFVEAARARLAAGEPLQLLVADIDHFKRINDSMGHAAGDEALVHAAGVLTQAAPHGSIVARIGGEEFALLVPAATDPTALVARIAAELAHMPAPSAAGLKRMTCSFGVAAAHPGERLDSLLSRADAALYAAKDGGRDRMALAS</sequence>
<proteinExistence type="predicted"/>
<keyword evidence="3" id="KW-0812">Transmembrane</keyword>
<gene>
    <name evidence="5" type="ORF">CDQ92_18005</name>
</gene>
<organism evidence="5 6">
    <name type="scientific">Sphingopyxis bauzanensis</name>
    <dbReference type="NCBI Taxonomy" id="651663"/>
    <lineage>
        <taxon>Bacteria</taxon>
        <taxon>Pseudomonadati</taxon>
        <taxon>Pseudomonadota</taxon>
        <taxon>Alphaproteobacteria</taxon>
        <taxon>Sphingomonadales</taxon>
        <taxon>Sphingomonadaceae</taxon>
        <taxon>Sphingopyxis</taxon>
    </lineage>
</organism>
<dbReference type="InterPro" id="IPR050469">
    <property type="entry name" value="Diguanylate_Cyclase"/>
</dbReference>
<dbReference type="PANTHER" id="PTHR45138:SF9">
    <property type="entry name" value="DIGUANYLATE CYCLASE DGCM-RELATED"/>
    <property type="match status" value="1"/>
</dbReference>
<dbReference type="EC" id="2.7.7.65" evidence="1"/>
<keyword evidence="3" id="KW-1133">Transmembrane helix</keyword>
<dbReference type="GO" id="GO:1902201">
    <property type="term" value="P:negative regulation of bacterial-type flagellum-dependent cell motility"/>
    <property type="evidence" value="ECO:0007669"/>
    <property type="project" value="TreeGrafter"/>
</dbReference>
<dbReference type="SUPFAM" id="SSF55073">
    <property type="entry name" value="Nucleotide cyclase"/>
    <property type="match status" value="1"/>
</dbReference>
<dbReference type="Pfam" id="PF00990">
    <property type="entry name" value="GGDEF"/>
    <property type="match status" value="1"/>
</dbReference>
<keyword evidence="3" id="KW-0472">Membrane</keyword>
<evidence type="ECO:0000256" key="3">
    <source>
        <dbReference type="SAM" id="Phobius"/>
    </source>
</evidence>